<dbReference type="AlphaFoldDB" id="A0A9X3XKS1"/>
<dbReference type="Pfam" id="PF00877">
    <property type="entry name" value="NLPC_P60"/>
    <property type="match status" value="1"/>
</dbReference>
<evidence type="ECO:0000256" key="4">
    <source>
        <dbReference type="ARBA" id="ARBA00022801"/>
    </source>
</evidence>
<dbReference type="RefSeq" id="WP_272470497.1">
    <property type="nucleotide sequence ID" value="NZ_JAMRYU010000013.1"/>
</dbReference>
<dbReference type="SUPFAM" id="SSF54001">
    <property type="entry name" value="Cysteine proteinases"/>
    <property type="match status" value="1"/>
</dbReference>
<dbReference type="EMBL" id="JAMRYU010000013">
    <property type="protein sequence ID" value="MDC4241185.1"/>
    <property type="molecule type" value="Genomic_DNA"/>
</dbReference>
<protein>
    <submittedName>
        <fullName evidence="8">NlpC/P60 family protein</fullName>
    </submittedName>
</protein>
<dbReference type="PROSITE" id="PS51935">
    <property type="entry name" value="NLPC_P60"/>
    <property type="match status" value="1"/>
</dbReference>
<dbReference type="GO" id="GO:0006508">
    <property type="term" value="P:proteolysis"/>
    <property type="evidence" value="ECO:0007669"/>
    <property type="project" value="UniProtKB-KW"/>
</dbReference>
<proteinExistence type="inferred from homology"/>
<dbReference type="PANTHER" id="PTHR47053:SF1">
    <property type="entry name" value="MUREIN DD-ENDOPEPTIDASE MEPH-RELATED"/>
    <property type="match status" value="1"/>
</dbReference>
<evidence type="ECO:0000256" key="6">
    <source>
        <dbReference type="SAM" id="SignalP"/>
    </source>
</evidence>
<keyword evidence="5" id="KW-0788">Thiol protease</keyword>
<dbReference type="Proteomes" id="UP001141183">
    <property type="component" value="Unassembled WGS sequence"/>
</dbReference>
<dbReference type="Gene3D" id="2.40.128.340">
    <property type="match status" value="3"/>
</dbReference>
<feature type="chain" id="PRO_5040866119" evidence="6">
    <location>
        <begin position="27"/>
        <end position="497"/>
    </location>
</feature>
<dbReference type="InterPro" id="IPR013517">
    <property type="entry name" value="FG-GAP"/>
</dbReference>
<evidence type="ECO:0000256" key="3">
    <source>
        <dbReference type="ARBA" id="ARBA00022729"/>
    </source>
</evidence>
<feature type="signal peptide" evidence="6">
    <location>
        <begin position="1"/>
        <end position="26"/>
    </location>
</feature>
<keyword evidence="2" id="KW-0645">Protease</keyword>
<feature type="domain" description="NlpC/P60" evidence="7">
    <location>
        <begin position="382"/>
        <end position="497"/>
    </location>
</feature>
<comment type="similarity">
    <text evidence="1">Belongs to the peptidase C40 family.</text>
</comment>
<keyword evidence="3 6" id="KW-0732">Signal</keyword>
<evidence type="ECO:0000256" key="5">
    <source>
        <dbReference type="ARBA" id="ARBA00022807"/>
    </source>
</evidence>
<dbReference type="InterPro" id="IPR028994">
    <property type="entry name" value="Integrin_alpha_N"/>
</dbReference>
<comment type="caution">
    <text evidence="8">The sequence shown here is derived from an EMBL/GenBank/DDBJ whole genome shotgun (WGS) entry which is preliminary data.</text>
</comment>
<dbReference type="InterPro" id="IPR038765">
    <property type="entry name" value="Papain-like_cys_pep_sf"/>
</dbReference>
<sequence length="497" mass="55567">MIKKKLTKLFSVAVLTSVFLVGFSQMEEAKAYNAGGDGMVKFNSWDINNFNSTKDLWTQYRNQYDPERAKDRIVSGDFDGNGKDEVAAFYDYGNNNAQIHRLYENGGQYNYDSAWKSQEGNFYAPSITGRVVAGDFNGDGKDEIMALYYHYDTTATMFQFSLDNSTQKFSMKSVWKATGVDANHMASMVAGDFDGDGKDEILLFYDYENGVTGMFEIKTGSDGKFTSRKAWENRDFDATRIRNKTVAGDFNGDGKDEVAMFYGYGDFTTKIWSLNNENNNYVLREGWYSSDFGASRISGKVVATHNKNGAKDKIIALYDYGNNETGAFTWELQSNNKFSSARQKVLSNYEADRVTGRVAVGKFDGQTTRLAVMYDGTVVQSQTQADKVIAEARAHIPLVTYVYGADDAARHIFDCSSFTKHIFAHQGISLGRTTWNQMDQGVVVSQANLRAGDLVFTLGGNHVGIYTSNGKMIHNSREGVNVIESNITDFYTARRIL</sequence>
<accession>A0A9X3XKS1</accession>
<evidence type="ECO:0000313" key="9">
    <source>
        <dbReference type="Proteomes" id="UP001141183"/>
    </source>
</evidence>
<gene>
    <name evidence="8" type="ORF">NE398_13535</name>
</gene>
<name>A0A9X3XKS1_9CLOT</name>
<dbReference type="InterPro" id="IPR000064">
    <property type="entry name" value="NLP_P60_dom"/>
</dbReference>
<evidence type="ECO:0000256" key="2">
    <source>
        <dbReference type="ARBA" id="ARBA00022670"/>
    </source>
</evidence>
<reference evidence="8" key="1">
    <citation type="submission" date="2022-05" db="EMBL/GenBank/DDBJ databases">
        <title>Draft genome sequence of Clostridium tertium strain CP3 isolated from Peru.</title>
        <authorList>
            <person name="Hurtado R."/>
            <person name="Lima L."/>
            <person name="Sousa T."/>
            <person name="Jaiswal A.K."/>
            <person name="Tiwari S."/>
            <person name="Maturrano L."/>
            <person name="Brenig B."/>
            <person name="Azevedo V."/>
        </authorList>
    </citation>
    <scope>NUCLEOTIDE SEQUENCE</scope>
    <source>
        <strain evidence="8">CP3</strain>
    </source>
</reference>
<dbReference type="Gene3D" id="3.90.1720.10">
    <property type="entry name" value="endopeptidase domain like (from Nostoc punctiforme)"/>
    <property type="match status" value="1"/>
</dbReference>
<dbReference type="SUPFAM" id="SSF69318">
    <property type="entry name" value="Integrin alpha N-terminal domain"/>
    <property type="match status" value="1"/>
</dbReference>
<keyword evidence="9" id="KW-1185">Reference proteome</keyword>
<evidence type="ECO:0000256" key="1">
    <source>
        <dbReference type="ARBA" id="ARBA00007074"/>
    </source>
</evidence>
<organism evidence="8 9">
    <name type="scientific">Clostridium tertium</name>
    <dbReference type="NCBI Taxonomy" id="1559"/>
    <lineage>
        <taxon>Bacteria</taxon>
        <taxon>Bacillati</taxon>
        <taxon>Bacillota</taxon>
        <taxon>Clostridia</taxon>
        <taxon>Eubacteriales</taxon>
        <taxon>Clostridiaceae</taxon>
        <taxon>Clostridium</taxon>
    </lineage>
</organism>
<dbReference type="Pfam" id="PF01839">
    <property type="entry name" value="FG-GAP"/>
    <property type="match status" value="1"/>
</dbReference>
<dbReference type="PANTHER" id="PTHR47053">
    <property type="entry name" value="MUREIN DD-ENDOPEPTIDASE MEPH-RELATED"/>
    <property type="match status" value="1"/>
</dbReference>
<dbReference type="GO" id="GO:0008234">
    <property type="term" value="F:cysteine-type peptidase activity"/>
    <property type="evidence" value="ECO:0007669"/>
    <property type="project" value="UniProtKB-KW"/>
</dbReference>
<keyword evidence="4" id="KW-0378">Hydrolase</keyword>
<dbReference type="InterPro" id="IPR051202">
    <property type="entry name" value="Peptidase_C40"/>
</dbReference>
<dbReference type="Pfam" id="PF13517">
    <property type="entry name" value="FG-GAP_3"/>
    <property type="match status" value="1"/>
</dbReference>
<evidence type="ECO:0000313" key="8">
    <source>
        <dbReference type="EMBL" id="MDC4241185.1"/>
    </source>
</evidence>
<evidence type="ECO:0000259" key="7">
    <source>
        <dbReference type="PROSITE" id="PS51935"/>
    </source>
</evidence>